<dbReference type="PROSITE" id="PS50943">
    <property type="entry name" value="HTH_CROC1"/>
    <property type="match status" value="1"/>
</dbReference>
<dbReference type="SUPFAM" id="SSF47413">
    <property type="entry name" value="lambda repressor-like DNA-binding domains"/>
    <property type="match status" value="1"/>
</dbReference>
<name>A0A1T4KPM9_VIBCI</name>
<reference evidence="4" key="1">
    <citation type="submission" date="2017-02" db="EMBL/GenBank/DDBJ databases">
        <authorList>
            <person name="Varghese N."/>
            <person name="Submissions S."/>
        </authorList>
    </citation>
    <scope>NUCLEOTIDE SEQUENCE [LARGE SCALE GENOMIC DNA]</scope>
    <source>
        <strain evidence="4">DSM 19608</strain>
    </source>
</reference>
<accession>A0A1T4KPM9</accession>
<dbReference type="GeneID" id="70583594"/>
<dbReference type="AlphaFoldDB" id="A0A1T4KPM9"/>
<dbReference type="PANTHER" id="PTHR46558">
    <property type="entry name" value="TRACRIPTIONAL REGULATORY PROTEIN-RELATED-RELATED"/>
    <property type="match status" value="1"/>
</dbReference>
<evidence type="ECO:0000259" key="2">
    <source>
        <dbReference type="PROSITE" id="PS50943"/>
    </source>
</evidence>
<keyword evidence="1 3" id="KW-0238">DNA-binding</keyword>
<gene>
    <name evidence="3" type="ORF">SAMN02745782_00309</name>
</gene>
<dbReference type="RefSeq" id="WP_242004485.1">
    <property type="nucleotide sequence ID" value="NZ_FUXB01000001.1"/>
</dbReference>
<dbReference type="Pfam" id="PF01381">
    <property type="entry name" value="HTH_3"/>
    <property type="match status" value="1"/>
</dbReference>
<dbReference type="CDD" id="cd00093">
    <property type="entry name" value="HTH_XRE"/>
    <property type="match status" value="1"/>
</dbReference>
<protein>
    <submittedName>
        <fullName evidence="3">DNA-binding transcriptional regulator, XRE-family HTH domain</fullName>
    </submittedName>
</protein>
<dbReference type="GO" id="GO:0003677">
    <property type="term" value="F:DNA binding"/>
    <property type="evidence" value="ECO:0007669"/>
    <property type="project" value="UniProtKB-KW"/>
</dbReference>
<evidence type="ECO:0000313" key="3">
    <source>
        <dbReference type="EMBL" id="SJZ44287.1"/>
    </source>
</evidence>
<evidence type="ECO:0000313" key="4">
    <source>
        <dbReference type="Proteomes" id="UP000190834"/>
    </source>
</evidence>
<sequence length="165" mass="19674">MLKDVLKEMRERKQLKQSEVAEHVGVTAQTYMKWENGKNEPKASDIKKLAEILCVSETEICRGEKFDSDISEIQFMKKTASIMKELDEVTFTFILFEFIKDKKGFMEKLDNERPTDEMLLEKYMYEKEKAEQYAEHIATHGYEIAEQQKKEDEESFMRYESEHKF</sequence>
<dbReference type="STRING" id="1123491.SAMN02745782_00309"/>
<organism evidence="3 4">
    <name type="scientific">Vibrio cincinnatiensis DSM 19608</name>
    <dbReference type="NCBI Taxonomy" id="1123491"/>
    <lineage>
        <taxon>Bacteria</taxon>
        <taxon>Pseudomonadati</taxon>
        <taxon>Pseudomonadota</taxon>
        <taxon>Gammaproteobacteria</taxon>
        <taxon>Vibrionales</taxon>
        <taxon>Vibrionaceae</taxon>
        <taxon>Vibrio</taxon>
    </lineage>
</organism>
<feature type="domain" description="HTH cro/C1-type" evidence="2">
    <location>
        <begin position="6"/>
        <end position="60"/>
    </location>
</feature>
<dbReference type="InterPro" id="IPR001387">
    <property type="entry name" value="Cro/C1-type_HTH"/>
</dbReference>
<dbReference type="SMART" id="SM00530">
    <property type="entry name" value="HTH_XRE"/>
    <property type="match status" value="1"/>
</dbReference>
<dbReference type="Gene3D" id="1.10.260.40">
    <property type="entry name" value="lambda repressor-like DNA-binding domains"/>
    <property type="match status" value="1"/>
</dbReference>
<dbReference type="InterPro" id="IPR010982">
    <property type="entry name" value="Lambda_DNA-bd_dom_sf"/>
</dbReference>
<evidence type="ECO:0000256" key="1">
    <source>
        <dbReference type="ARBA" id="ARBA00023125"/>
    </source>
</evidence>
<keyword evidence="4" id="KW-1185">Reference proteome</keyword>
<proteinExistence type="predicted"/>
<dbReference type="Proteomes" id="UP000190834">
    <property type="component" value="Unassembled WGS sequence"/>
</dbReference>
<dbReference type="PANTHER" id="PTHR46558:SF11">
    <property type="entry name" value="HTH-TYPE TRANSCRIPTIONAL REGULATOR XRE"/>
    <property type="match status" value="1"/>
</dbReference>
<dbReference type="EMBL" id="FUXB01000001">
    <property type="protein sequence ID" value="SJZ44287.1"/>
    <property type="molecule type" value="Genomic_DNA"/>
</dbReference>